<keyword evidence="5" id="KW-0133">Cell shape</keyword>
<feature type="domain" description="Penicillin-binding protein dimerisation" evidence="12">
    <location>
        <begin position="69"/>
        <end position="303"/>
    </location>
</feature>
<evidence type="ECO:0000256" key="3">
    <source>
        <dbReference type="ARBA" id="ARBA00022475"/>
    </source>
</evidence>
<evidence type="ECO:0000256" key="2">
    <source>
        <dbReference type="ARBA" id="ARBA00007171"/>
    </source>
</evidence>
<keyword evidence="3" id="KW-1003">Cell membrane</keyword>
<protein>
    <submittedName>
        <fullName evidence="13">Penicillin-binding protein 2</fullName>
    </submittedName>
</protein>
<gene>
    <name evidence="13" type="ORF">QP433_03930</name>
</gene>
<dbReference type="InterPro" id="IPR005311">
    <property type="entry name" value="PBP_dimer"/>
</dbReference>
<name>A0AAJ1Q5Y2_9LACT</name>
<dbReference type="PANTHER" id="PTHR30627:SF2">
    <property type="entry name" value="PEPTIDOGLYCAN D,D-TRANSPEPTIDASE MRDA"/>
    <property type="match status" value="1"/>
</dbReference>
<comment type="subcellular location">
    <subcellularLocation>
        <location evidence="1">Cell membrane</location>
        <topology evidence="1">Single-pass membrane protein</topology>
    </subcellularLocation>
</comment>
<comment type="similarity">
    <text evidence="2">Belongs to the transpeptidase family.</text>
</comment>
<organism evidence="13 14">
    <name type="scientific">Facklamia hominis</name>
    <dbReference type="NCBI Taxonomy" id="178214"/>
    <lineage>
        <taxon>Bacteria</taxon>
        <taxon>Bacillati</taxon>
        <taxon>Bacillota</taxon>
        <taxon>Bacilli</taxon>
        <taxon>Lactobacillales</taxon>
        <taxon>Aerococcaceae</taxon>
        <taxon>Facklamia</taxon>
    </lineage>
</organism>
<dbReference type="InterPro" id="IPR012338">
    <property type="entry name" value="Beta-lactam/transpept-like"/>
</dbReference>
<evidence type="ECO:0000256" key="7">
    <source>
        <dbReference type="ARBA" id="ARBA00022989"/>
    </source>
</evidence>
<dbReference type="GO" id="GO:0071972">
    <property type="term" value="F:peptidoglycan L,D-transpeptidase activity"/>
    <property type="evidence" value="ECO:0007669"/>
    <property type="project" value="TreeGrafter"/>
</dbReference>
<evidence type="ECO:0000256" key="9">
    <source>
        <dbReference type="ARBA" id="ARBA00023316"/>
    </source>
</evidence>
<dbReference type="GO" id="GO:0005886">
    <property type="term" value="C:plasma membrane"/>
    <property type="evidence" value="ECO:0007669"/>
    <property type="project" value="UniProtKB-SubCell"/>
</dbReference>
<dbReference type="PANTHER" id="PTHR30627">
    <property type="entry name" value="PEPTIDOGLYCAN D,D-TRANSPEPTIDASE"/>
    <property type="match status" value="1"/>
</dbReference>
<evidence type="ECO:0000256" key="10">
    <source>
        <dbReference type="SAM" id="MobiDB-lite"/>
    </source>
</evidence>
<dbReference type="Gene3D" id="3.40.710.10">
    <property type="entry name" value="DD-peptidase/beta-lactamase superfamily"/>
    <property type="match status" value="1"/>
</dbReference>
<keyword evidence="9" id="KW-0961">Cell wall biogenesis/degradation</keyword>
<evidence type="ECO:0000256" key="6">
    <source>
        <dbReference type="ARBA" id="ARBA00022984"/>
    </source>
</evidence>
<dbReference type="SUPFAM" id="SSF56519">
    <property type="entry name" value="Penicillin binding protein dimerisation domain"/>
    <property type="match status" value="1"/>
</dbReference>
<evidence type="ECO:0000256" key="1">
    <source>
        <dbReference type="ARBA" id="ARBA00004162"/>
    </source>
</evidence>
<evidence type="ECO:0000256" key="4">
    <source>
        <dbReference type="ARBA" id="ARBA00022692"/>
    </source>
</evidence>
<keyword evidence="4" id="KW-0812">Transmembrane</keyword>
<dbReference type="GO" id="GO:0071555">
    <property type="term" value="P:cell wall organization"/>
    <property type="evidence" value="ECO:0007669"/>
    <property type="project" value="UniProtKB-KW"/>
</dbReference>
<dbReference type="Gene3D" id="3.90.1310.10">
    <property type="entry name" value="Penicillin-binding protein 2a (Domain 2)"/>
    <property type="match status" value="1"/>
</dbReference>
<keyword evidence="8" id="KW-0472">Membrane</keyword>
<feature type="domain" description="Penicillin-binding protein transpeptidase" evidence="11">
    <location>
        <begin position="348"/>
        <end position="667"/>
    </location>
</feature>
<dbReference type="InterPro" id="IPR036138">
    <property type="entry name" value="PBP_dimer_sf"/>
</dbReference>
<dbReference type="Proteomes" id="UP001229251">
    <property type="component" value="Unassembled WGS sequence"/>
</dbReference>
<proteinExistence type="inferred from homology"/>
<evidence type="ECO:0000313" key="13">
    <source>
        <dbReference type="EMBL" id="MDK7187123.1"/>
    </source>
</evidence>
<accession>A0AAJ1Q5Y2</accession>
<dbReference type="InterPro" id="IPR050515">
    <property type="entry name" value="Beta-lactam/transpept"/>
</dbReference>
<dbReference type="SUPFAM" id="SSF56601">
    <property type="entry name" value="beta-lactamase/transpeptidase-like"/>
    <property type="match status" value="1"/>
</dbReference>
<evidence type="ECO:0000259" key="12">
    <source>
        <dbReference type="Pfam" id="PF03717"/>
    </source>
</evidence>
<evidence type="ECO:0000259" key="11">
    <source>
        <dbReference type="Pfam" id="PF00905"/>
    </source>
</evidence>
<dbReference type="GO" id="GO:0009252">
    <property type="term" value="P:peptidoglycan biosynthetic process"/>
    <property type="evidence" value="ECO:0007669"/>
    <property type="project" value="UniProtKB-KW"/>
</dbReference>
<evidence type="ECO:0000313" key="14">
    <source>
        <dbReference type="Proteomes" id="UP001229251"/>
    </source>
</evidence>
<evidence type="ECO:0000256" key="8">
    <source>
        <dbReference type="ARBA" id="ARBA00023136"/>
    </source>
</evidence>
<dbReference type="EMBL" id="JASOOE010000006">
    <property type="protein sequence ID" value="MDK7187123.1"/>
    <property type="molecule type" value="Genomic_DNA"/>
</dbReference>
<evidence type="ECO:0000256" key="5">
    <source>
        <dbReference type="ARBA" id="ARBA00022960"/>
    </source>
</evidence>
<keyword evidence="6" id="KW-0573">Peptidoglycan synthesis</keyword>
<dbReference type="Gene3D" id="1.10.10.1230">
    <property type="entry name" value="Penicillin-binding protein, N-terminal non-catalytic domain, head sub-domain"/>
    <property type="match status" value="1"/>
</dbReference>
<reference evidence="13" key="1">
    <citation type="submission" date="2023-05" db="EMBL/GenBank/DDBJ databases">
        <title>Cataloging the Phylogenetic Diversity of Human Bladder Bacteria.</title>
        <authorList>
            <person name="Du J."/>
        </authorList>
    </citation>
    <scope>NUCLEOTIDE SEQUENCE</scope>
    <source>
        <strain evidence="13">UMB1231</strain>
    </source>
</reference>
<feature type="compositionally biased region" description="Low complexity" evidence="10">
    <location>
        <begin position="719"/>
        <end position="730"/>
    </location>
</feature>
<keyword evidence="7" id="KW-1133">Transmembrane helix</keyword>
<dbReference type="Pfam" id="PF03717">
    <property type="entry name" value="PBP_dimer"/>
    <property type="match status" value="1"/>
</dbReference>
<feature type="region of interest" description="Disordered" evidence="10">
    <location>
        <begin position="702"/>
        <end position="730"/>
    </location>
</feature>
<sequence length="730" mass="80863">MRFMINSNYKLKRKKKKSHIPRRLNILFTVSFLAFVALFVRLGYLQLYKGQSLTQMVERTDSTISTGSVPRGMIYDSLGRIVVGNQPERAILYTRGRDSQVSSKEILTVAKQLASLIELPTQSLTEVDLKNYFLATRRDEVLSRMTAEEKTLKGTKGYQAQLDKIKPEDLNFSDVELEIAMIYNRMSSAYALSTVPIKNKNVTQEEIARISENMSVLPGIQLGTDWQRTYPQGDMLRSILGQVSTEERGIPSDTAKELLTRGYAMNDRVGMSYLEEQYETVLRGTKSVNNIVTDSQDDILKNEQVYPGNKGANLVLTINSDFQKKLDQVVEENLKNIGPNQYLNDRIYVVAINPQNGDILGISGKKFAYDQATDSYNYDQIQDDVLGAINSSYSMGSSVKPAMVATGYQEGAISLTDNVLVDEPMKFQASQVKSSVFNRNGQVPVDDITAIQKSSNIYMIKLAMKIGGQLNYEKEGRLNINPDTINIIRRHFSEFGLGTSTGIDLPNESQGFSPKSNQLVSALDLSYGQFDLYTPLQLGQYAATIANGGKRFSPRLVKEIRSTDSNGELGGVLATVPPKLLNDINIDPAAMDRIHQGMYQVSHTNEGGASRYFLNYPIKLGSKTGTAEAFYSGPIQYAKNNPVTNASFIGFAPYDKPEIAVAVVVPYLKEGILGVDVLNLAKQIMDIYFESQSETNQLIKGQEGVDTNAVSTSTEADSESSVEQTTTSVQ</sequence>
<dbReference type="AlphaFoldDB" id="A0AAJ1Q5Y2"/>
<dbReference type="GO" id="GO:0008658">
    <property type="term" value="F:penicillin binding"/>
    <property type="evidence" value="ECO:0007669"/>
    <property type="project" value="InterPro"/>
</dbReference>
<dbReference type="GO" id="GO:0008360">
    <property type="term" value="P:regulation of cell shape"/>
    <property type="evidence" value="ECO:0007669"/>
    <property type="project" value="UniProtKB-KW"/>
</dbReference>
<comment type="caution">
    <text evidence="13">The sequence shown here is derived from an EMBL/GenBank/DDBJ whole genome shotgun (WGS) entry which is preliminary data.</text>
</comment>
<dbReference type="InterPro" id="IPR001460">
    <property type="entry name" value="PCN-bd_Tpept"/>
</dbReference>
<dbReference type="Pfam" id="PF00905">
    <property type="entry name" value="Transpeptidase"/>
    <property type="match status" value="1"/>
</dbReference>